<dbReference type="InterPro" id="IPR042100">
    <property type="entry name" value="Bug_dom1"/>
</dbReference>
<comment type="caution">
    <text evidence="3">The sequence shown here is derived from an EMBL/GenBank/DDBJ whole genome shotgun (WGS) entry which is preliminary data.</text>
</comment>
<dbReference type="PANTHER" id="PTHR42928:SF5">
    <property type="entry name" value="BLR1237 PROTEIN"/>
    <property type="match status" value="1"/>
</dbReference>
<keyword evidence="4" id="KW-1185">Reference proteome</keyword>
<dbReference type="PANTHER" id="PTHR42928">
    <property type="entry name" value="TRICARBOXYLATE-BINDING PROTEIN"/>
    <property type="match status" value="1"/>
</dbReference>
<feature type="signal peptide" evidence="2">
    <location>
        <begin position="1"/>
        <end position="18"/>
    </location>
</feature>
<reference evidence="3 4" key="1">
    <citation type="submission" date="2020-08" db="EMBL/GenBank/DDBJ databases">
        <title>Genome public.</title>
        <authorList>
            <person name="Liu C."/>
            <person name="Sun Q."/>
        </authorList>
    </citation>
    <scope>NUCLEOTIDE SEQUENCE [LARGE SCALE GENOMIC DNA]</scope>
    <source>
        <strain evidence="3 4">BX1</strain>
    </source>
</reference>
<evidence type="ECO:0000256" key="1">
    <source>
        <dbReference type="ARBA" id="ARBA00006987"/>
    </source>
</evidence>
<comment type="similarity">
    <text evidence="1">Belongs to the UPF0065 (bug) family.</text>
</comment>
<protein>
    <submittedName>
        <fullName evidence="3">Tripartite tricarboxylate transporter substrate binding protein</fullName>
    </submittedName>
</protein>
<evidence type="ECO:0000256" key="2">
    <source>
        <dbReference type="SAM" id="SignalP"/>
    </source>
</evidence>
<dbReference type="RefSeq" id="WP_250841901.1">
    <property type="nucleotide sequence ID" value="NZ_JACRTB010000002.1"/>
</dbReference>
<feature type="chain" id="PRO_5047287965" evidence="2">
    <location>
        <begin position="19"/>
        <end position="342"/>
    </location>
</feature>
<dbReference type="InterPro" id="IPR005064">
    <property type="entry name" value="BUG"/>
</dbReference>
<dbReference type="PROSITE" id="PS51257">
    <property type="entry name" value="PROKAR_LIPOPROTEIN"/>
    <property type="match status" value="1"/>
</dbReference>
<dbReference type="EMBL" id="JACRTB010000002">
    <property type="protein sequence ID" value="MBC8574982.1"/>
    <property type="molecule type" value="Genomic_DNA"/>
</dbReference>
<evidence type="ECO:0000313" key="4">
    <source>
        <dbReference type="Proteomes" id="UP000658131"/>
    </source>
</evidence>
<sequence length="342" mass="36483">MKKLISVLLVLAMALSLAACGSSSAPASSAAPAASGDASGGTPASKGEWPSKAITLLCGYSAGGSSDLGCRYVAEALKKDLGVPVVVENVPGSGSWLAWNQLLQNTDPDGYTFALVNLSAMYGHYDETNPRETTIDDFELLANHVIDYQVLAIRNDETRFTDYASLVEYAKTNPLILASATSSITSGDATVAKMLEQKHDSQLTVIPVDGASDATTMFLAGETDILSANVGDVMDAEENGYHPIVVFAPERSDYLPDVPTAIETGVDDYVSFSARGYAYMPGVDPAIVSRMEEALTKAFDDPDYQKNMAAMGAELELYTGDEYKQLLLDQLDTRLELWGVAK</sequence>
<keyword evidence="2" id="KW-0732">Signal</keyword>
<name>A0ABR7NF05_9FIRM</name>
<organism evidence="3 4">
    <name type="scientific">Yanshouia hominis</name>
    <dbReference type="NCBI Taxonomy" id="2763673"/>
    <lineage>
        <taxon>Bacteria</taxon>
        <taxon>Bacillati</taxon>
        <taxon>Bacillota</taxon>
        <taxon>Clostridia</taxon>
        <taxon>Eubacteriales</taxon>
        <taxon>Oscillospiraceae</taxon>
        <taxon>Yanshouia</taxon>
    </lineage>
</organism>
<dbReference type="Gene3D" id="3.40.190.150">
    <property type="entry name" value="Bordetella uptake gene, domain 1"/>
    <property type="match status" value="1"/>
</dbReference>
<dbReference type="Pfam" id="PF03401">
    <property type="entry name" value="TctC"/>
    <property type="match status" value="1"/>
</dbReference>
<proteinExistence type="inferred from homology"/>
<accession>A0ABR7NF05</accession>
<dbReference type="Gene3D" id="3.40.190.10">
    <property type="entry name" value="Periplasmic binding protein-like II"/>
    <property type="match status" value="1"/>
</dbReference>
<dbReference type="SUPFAM" id="SSF53850">
    <property type="entry name" value="Periplasmic binding protein-like II"/>
    <property type="match status" value="1"/>
</dbReference>
<dbReference type="PIRSF" id="PIRSF017082">
    <property type="entry name" value="YflP"/>
    <property type="match status" value="1"/>
</dbReference>
<dbReference type="Proteomes" id="UP000658131">
    <property type="component" value="Unassembled WGS sequence"/>
</dbReference>
<dbReference type="CDD" id="cd07012">
    <property type="entry name" value="PBP2_Bug_TTT"/>
    <property type="match status" value="1"/>
</dbReference>
<gene>
    <name evidence="3" type="ORF">H8717_00955</name>
</gene>
<evidence type="ECO:0000313" key="3">
    <source>
        <dbReference type="EMBL" id="MBC8574982.1"/>
    </source>
</evidence>